<protein>
    <submittedName>
        <fullName evidence="6">MGT4C-like protein</fullName>
    </submittedName>
</protein>
<dbReference type="Proteomes" id="UP001164746">
    <property type="component" value="Chromosome 4"/>
</dbReference>
<evidence type="ECO:0000256" key="1">
    <source>
        <dbReference type="ARBA" id="ARBA00004922"/>
    </source>
</evidence>
<dbReference type="PANTHER" id="PTHR12062">
    <property type="entry name" value="N-ACETYLGLUCOSAMINYLTRANSFERASE VI"/>
    <property type="match status" value="1"/>
</dbReference>
<keyword evidence="3" id="KW-0808">Transferase</keyword>
<dbReference type="EMBL" id="CP111015">
    <property type="protein sequence ID" value="WAR03877.1"/>
    <property type="molecule type" value="Genomic_DNA"/>
</dbReference>
<gene>
    <name evidence="6" type="ORF">MAR_010435</name>
</gene>
<dbReference type="Pfam" id="PF04666">
    <property type="entry name" value="MGAT4_cons"/>
    <property type="match status" value="1"/>
</dbReference>
<proteinExistence type="predicted"/>
<evidence type="ECO:0000259" key="4">
    <source>
        <dbReference type="Pfam" id="PF04666"/>
    </source>
</evidence>
<organism evidence="6 7">
    <name type="scientific">Mya arenaria</name>
    <name type="common">Soft-shell clam</name>
    <dbReference type="NCBI Taxonomy" id="6604"/>
    <lineage>
        <taxon>Eukaryota</taxon>
        <taxon>Metazoa</taxon>
        <taxon>Spiralia</taxon>
        <taxon>Lophotrochozoa</taxon>
        <taxon>Mollusca</taxon>
        <taxon>Bivalvia</taxon>
        <taxon>Autobranchia</taxon>
        <taxon>Heteroconchia</taxon>
        <taxon>Euheterodonta</taxon>
        <taxon>Imparidentia</taxon>
        <taxon>Neoheterodontei</taxon>
        <taxon>Myida</taxon>
        <taxon>Myoidea</taxon>
        <taxon>Myidae</taxon>
        <taxon>Mya</taxon>
    </lineage>
</organism>
<evidence type="ECO:0000256" key="2">
    <source>
        <dbReference type="ARBA" id="ARBA00022676"/>
    </source>
</evidence>
<feature type="domain" description="MGAT4 A/B/C C-terminal" evidence="5">
    <location>
        <begin position="391"/>
        <end position="514"/>
    </location>
</feature>
<dbReference type="InterPro" id="IPR056576">
    <property type="entry name" value="MGAT4_A/B/C_C"/>
</dbReference>
<dbReference type="InterPro" id="IPR057279">
    <property type="entry name" value="MGAT4"/>
</dbReference>
<evidence type="ECO:0000256" key="3">
    <source>
        <dbReference type="ARBA" id="ARBA00022679"/>
    </source>
</evidence>
<dbReference type="PANTHER" id="PTHR12062:SF33">
    <property type="entry name" value="ALPHA-1,6-MANNOSYL-GLYCOPROTEIN 4-BETA-N-ACETYLGLUCOSAMINYLTRANSFERASE-LIKE"/>
    <property type="match status" value="1"/>
</dbReference>
<comment type="pathway">
    <text evidence="1">Protein modification; protein glycosylation.</text>
</comment>
<evidence type="ECO:0000259" key="5">
    <source>
        <dbReference type="Pfam" id="PF23524"/>
    </source>
</evidence>
<keyword evidence="2" id="KW-0328">Glycosyltransferase</keyword>
<dbReference type="Pfam" id="PF23524">
    <property type="entry name" value="MGAT4A_C"/>
    <property type="match status" value="1"/>
</dbReference>
<reference evidence="6" key="1">
    <citation type="submission" date="2022-11" db="EMBL/GenBank/DDBJ databases">
        <title>Centuries of genome instability and evolution in soft-shell clam transmissible cancer (bioRxiv).</title>
        <authorList>
            <person name="Hart S.F.M."/>
            <person name="Yonemitsu M.A."/>
            <person name="Giersch R.M."/>
            <person name="Beal B.F."/>
            <person name="Arriagada G."/>
            <person name="Davis B.W."/>
            <person name="Ostrander E.A."/>
            <person name="Goff S.P."/>
            <person name="Metzger M.J."/>
        </authorList>
    </citation>
    <scope>NUCLEOTIDE SEQUENCE</scope>
    <source>
        <strain evidence="6">MELC-2E11</strain>
        <tissue evidence="6">Siphon/mantle</tissue>
    </source>
</reference>
<feature type="domain" description="MGAT4 conserved region" evidence="4">
    <location>
        <begin position="115"/>
        <end position="362"/>
    </location>
</feature>
<sequence length="519" mass="59874">MNPDSDEEMRLSLLFFKRARLYNNTCTCVNELERKCAYGRAGFHGFPWDGRPVSKRRTAQNGFHISYSTKRTTVTSRPSAETEWSISMGLKQGSEETSAQRDYGPLSNRTCSGQIQLLMGHHRQRKGFLTVGISSVPRDGEFYLPVTLSSLHEKLTGAERDEVVIVVYLASFDKEFVNDIFTQVHTFYNESLESGLLQIIQPEPIIYHDMDNIKKRTYNDSLERVHWRTKQNVDYGHLFGYCENISQYYIHLEDDVIAATGFLDDIKAMIVDVNKPLFNKEWFELSFSGLGFIGKLYRSRELCSMKKFFLLFKVEKPCDLLIKDLRGIMQQQKEIKRAKSLFQHIGITSSLAGKTQKLTDRLFKDRRKSGNAIEQYLLVNYKQSTLKNPNAEIRSSLKTFGRYLPHIPYISSAMGFYWAETPSNNSVYRITFRTLQHVNSIVIKTGHPVNKNDFLTEGEVWLSQGSLDKNCEDYTKAGPFEDGQFSVNFETVVPVQCIEIRITKDMDTWLIIWEIVIDS</sequence>
<evidence type="ECO:0000313" key="7">
    <source>
        <dbReference type="Proteomes" id="UP001164746"/>
    </source>
</evidence>
<name>A0ABY7E1K2_MYAAR</name>
<evidence type="ECO:0000313" key="6">
    <source>
        <dbReference type="EMBL" id="WAR03877.1"/>
    </source>
</evidence>
<accession>A0ABY7E1K2</accession>
<dbReference type="InterPro" id="IPR006759">
    <property type="entry name" value="Glyco_transf_54"/>
</dbReference>
<keyword evidence="7" id="KW-1185">Reference proteome</keyword>